<dbReference type="InterPro" id="IPR050739">
    <property type="entry name" value="MFP"/>
</dbReference>
<protein>
    <submittedName>
        <fullName evidence="7">Inner membrane protein YiaV</fullName>
    </submittedName>
</protein>
<evidence type="ECO:0000259" key="6">
    <source>
        <dbReference type="Pfam" id="PF25917"/>
    </source>
</evidence>
<keyword evidence="4" id="KW-1133">Transmembrane helix</keyword>
<evidence type="ECO:0000313" key="7">
    <source>
        <dbReference type="EMBL" id="CAH0535612.1"/>
    </source>
</evidence>
<dbReference type="InterPro" id="IPR058625">
    <property type="entry name" value="MdtA-like_BSH"/>
</dbReference>
<evidence type="ECO:0000256" key="4">
    <source>
        <dbReference type="ARBA" id="ARBA00022989"/>
    </source>
</evidence>
<proteinExistence type="inferred from homology"/>
<dbReference type="RefSeq" id="WP_237468517.1">
    <property type="nucleotide sequence ID" value="NZ_CAKLDI010000002.1"/>
</dbReference>
<evidence type="ECO:0000313" key="8">
    <source>
        <dbReference type="Proteomes" id="UP000838672"/>
    </source>
</evidence>
<dbReference type="EMBL" id="CAKLDI010000002">
    <property type="protein sequence ID" value="CAH0535612.1"/>
    <property type="molecule type" value="Genomic_DNA"/>
</dbReference>
<reference evidence="7" key="1">
    <citation type="submission" date="2021-11" db="EMBL/GenBank/DDBJ databases">
        <authorList>
            <person name="Rodrigo-Torres L."/>
            <person name="Arahal R. D."/>
            <person name="Lucena T."/>
        </authorList>
    </citation>
    <scope>NUCLEOTIDE SEQUENCE</scope>
    <source>
        <strain evidence="7">CECT 7929</strain>
    </source>
</reference>
<dbReference type="PANTHER" id="PTHR30386">
    <property type="entry name" value="MEMBRANE FUSION SUBUNIT OF EMRAB-TOLC MULTIDRUG EFFLUX PUMP"/>
    <property type="match status" value="1"/>
</dbReference>
<accession>A0ABM8ZXU0</accession>
<dbReference type="PANTHER" id="PTHR30386:SF26">
    <property type="entry name" value="TRANSPORT PROTEIN COMB"/>
    <property type="match status" value="1"/>
</dbReference>
<evidence type="ECO:0000256" key="3">
    <source>
        <dbReference type="ARBA" id="ARBA00022692"/>
    </source>
</evidence>
<organism evidence="7 8">
    <name type="scientific">Vibrio stylophorae</name>
    <dbReference type="NCBI Taxonomy" id="659351"/>
    <lineage>
        <taxon>Bacteria</taxon>
        <taxon>Pseudomonadati</taxon>
        <taxon>Pseudomonadota</taxon>
        <taxon>Gammaproteobacteria</taxon>
        <taxon>Vibrionales</taxon>
        <taxon>Vibrionaceae</taxon>
        <taxon>Vibrio</taxon>
    </lineage>
</organism>
<keyword evidence="3" id="KW-0812">Transmembrane</keyword>
<dbReference type="Pfam" id="PF25917">
    <property type="entry name" value="BSH_RND"/>
    <property type="match status" value="1"/>
</dbReference>
<dbReference type="Proteomes" id="UP000838672">
    <property type="component" value="Unassembled WGS sequence"/>
</dbReference>
<comment type="caution">
    <text evidence="7">The sequence shown here is derived from an EMBL/GenBank/DDBJ whole genome shotgun (WGS) entry which is preliminary data.</text>
</comment>
<comment type="similarity">
    <text evidence="2">Belongs to the membrane fusion protein (MFP) (TC 8.A.1) family.</text>
</comment>
<evidence type="ECO:0000256" key="1">
    <source>
        <dbReference type="ARBA" id="ARBA00004167"/>
    </source>
</evidence>
<keyword evidence="8" id="KW-1185">Reference proteome</keyword>
<dbReference type="SUPFAM" id="SSF111369">
    <property type="entry name" value="HlyD-like secretion proteins"/>
    <property type="match status" value="3"/>
</dbReference>
<evidence type="ECO:0000256" key="2">
    <source>
        <dbReference type="ARBA" id="ARBA00009477"/>
    </source>
</evidence>
<dbReference type="Gene3D" id="1.10.287.470">
    <property type="entry name" value="Helix hairpin bin"/>
    <property type="match status" value="1"/>
</dbReference>
<sequence>MQSAEHKFRHWMRLLIVLFIAVFAYVVIADRAVPMTTEGRVQGYVVQVAPQVSGPVVHVWVRNNQKVRAGDVLFEIDPQKYRLAKTRAQLQLDAALEKEQTLYAQKEVAKANIAQAQASYTNAHREYLRLQKLSHQHVISQSAFDQARAQNQVTLAALSSARQNLRSIEAQLGAGVGQSTAVQLAKNSLAQAELDLIHTQVRAPSRGVVTNLQVDVGTMAKANVAMLSFVPEHSLWVAADFREKSVAQVNGRYHAYVTFDALPGEVFSYDIASQDFGVAVAQQTANGALTKVESNNRWVRDAQRIRVNLSQKQMLPAPLFVGSRATVVLYPDNGGLWSWLARIQIGLASWFHYIY</sequence>
<dbReference type="Gene3D" id="2.40.30.170">
    <property type="match status" value="1"/>
</dbReference>
<keyword evidence="5" id="KW-0472">Membrane</keyword>
<name>A0ABM8ZXU0_9VIBR</name>
<dbReference type="Gene3D" id="2.40.50.100">
    <property type="match status" value="1"/>
</dbReference>
<gene>
    <name evidence="7" type="primary">yiaV</name>
    <name evidence="7" type="ORF">VST7929_03141</name>
</gene>
<evidence type="ECO:0000256" key="5">
    <source>
        <dbReference type="ARBA" id="ARBA00023136"/>
    </source>
</evidence>
<feature type="domain" description="Multidrug resistance protein MdtA-like barrel-sandwich hybrid" evidence="6">
    <location>
        <begin position="45"/>
        <end position="223"/>
    </location>
</feature>
<comment type="subcellular location">
    <subcellularLocation>
        <location evidence="1">Membrane</location>
        <topology evidence="1">Single-pass membrane protein</topology>
    </subcellularLocation>
</comment>